<dbReference type="GO" id="GO:0006457">
    <property type="term" value="P:protein folding"/>
    <property type="evidence" value="ECO:0007669"/>
    <property type="project" value="InterPro"/>
</dbReference>
<name>A0A1N7M6S3_9GAMM</name>
<evidence type="ECO:0000256" key="4">
    <source>
        <dbReference type="RuleBase" id="RU363019"/>
    </source>
</evidence>
<dbReference type="EMBL" id="FTOE01000005">
    <property type="protein sequence ID" value="SIS81699.1"/>
    <property type="molecule type" value="Genomic_DNA"/>
</dbReference>
<dbReference type="Pfam" id="PF00160">
    <property type="entry name" value="Pro_isomerase"/>
    <property type="match status" value="1"/>
</dbReference>
<evidence type="ECO:0000259" key="5">
    <source>
        <dbReference type="PROSITE" id="PS50072"/>
    </source>
</evidence>
<dbReference type="InterPro" id="IPR029000">
    <property type="entry name" value="Cyclophilin-like_dom_sf"/>
</dbReference>
<keyword evidence="4" id="KW-0732">Signal</keyword>
<sequence>MFAQIKKLLLISTVIFFSSMCLADNPKVSFETSMGNITLELFAEESPVTVKNFLQYIDEDFYIDTQFHRVISGFMVQGGGFTKQMSKKQNHEPIINESANGLSNKRGTIAMARTQAPDSATSQFFINLVDNLSLNQVGNRAGYTVFGEVTEGMDIVDSMAKTKTGMSSGHRDVPIEPILILSAKRL</sequence>
<dbReference type="CDD" id="cd01920">
    <property type="entry name" value="cyclophilin_EcCYP_like"/>
    <property type="match status" value="1"/>
</dbReference>
<dbReference type="InterPro" id="IPR020892">
    <property type="entry name" value="Cyclophilin-type_PPIase_CS"/>
</dbReference>
<dbReference type="InterPro" id="IPR002130">
    <property type="entry name" value="Cyclophilin-type_PPIase_dom"/>
</dbReference>
<proteinExistence type="inferred from homology"/>
<feature type="signal peptide" evidence="4">
    <location>
        <begin position="1"/>
        <end position="23"/>
    </location>
</feature>
<dbReference type="EC" id="5.2.1.8" evidence="4"/>
<evidence type="ECO:0000256" key="2">
    <source>
        <dbReference type="ARBA" id="ARBA00023110"/>
    </source>
</evidence>
<organism evidence="6 7">
    <name type="scientific">Neptunomonas antarctica</name>
    <dbReference type="NCBI Taxonomy" id="619304"/>
    <lineage>
        <taxon>Bacteria</taxon>
        <taxon>Pseudomonadati</taxon>
        <taxon>Pseudomonadota</taxon>
        <taxon>Gammaproteobacteria</taxon>
        <taxon>Oceanospirillales</taxon>
        <taxon>Oceanospirillaceae</taxon>
        <taxon>Neptunomonas</taxon>
    </lineage>
</organism>
<evidence type="ECO:0000256" key="1">
    <source>
        <dbReference type="ARBA" id="ARBA00007365"/>
    </source>
</evidence>
<keyword evidence="7" id="KW-1185">Reference proteome</keyword>
<protein>
    <recommendedName>
        <fullName evidence="4">Peptidyl-prolyl cis-trans isomerase</fullName>
        <shortName evidence="4">PPIase</shortName>
        <ecNumber evidence="4">5.2.1.8</ecNumber>
    </recommendedName>
</protein>
<comment type="catalytic activity">
    <reaction evidence="4">
        <text>[protein]-peptidylproline (omega=180) = [protein]-peptidylproline (omega=0)</text>
        <dbReference type="Rhea" id="RHEA:16237"/>
        <dbReference type="Rhea" id="RHEA-COMP:10747"/>
        <dbReference type="Rhea" id="RHEA-COMP:10748"/>
        <dbReference type="ChEBI" id="CHEBI:83833"/>
        <dbReference type="ChEBI" id="CHEBI:83834"/>
        <dbReference type="EC" id="5.2.1.8"/>
    </reaction>
</comment>
<dbReference type="AlphaFoldDB" id="A0A1N7M6S3"/>
<dbReference type="Proteomes" id="UP000185999">
    <property type="component" value="Unassembled WGS sequence"/>
</dbReference>
<dbReference type="RefSeq" id="WP_054340248.1">
    <property type="nucleotide sequence ID" value="NZ_FTOE01000005.1"/>
</dbReference>
<accession>A0A1N7M6S3</accession>
<dbReference type="STRING" id="619304.SAMN05421760_105213"/>
<dbReference type="InterPro" id="IPR044665">
    <property type="entry name" value="E_coli_cyclophilin_A-like"/>
</dbReference>
<keyword evidence="2 4" id="KW-0697">Rotamase</keyword>
<dbReference type="Gene3D" id="2.40.100.10">
    <property type="entry name" value="Cyclophilin-like"/>
    <property type="match status" value="1"/>
</dbReference>
<keyword evidence="3 4" id="KW-0413">Isomerase</keyword>
<dbReference type="PROSITE" id="PS50072">
    <property type="entry name" value="CSA_PPIASE_2"/>
    <property type="match status" value="1"/>
</dbReference>
<comment type="function">
    <text evidence="4">PPIases accelerate the folding of proteins. It catalyzes the cis-trans isomerization of proline imidic peptide bonds in oligopeptides.</text>
</comment>
<dbReference type="SUPFAM" id="SSF50891">
    <property type="entry name" value="Cyclophilin-like"/>
    <property type="match status" value="1"/>
</dbReference>
<feature type="domain" description="PPIase cyclophilin-type" evidence="5">
    <location>
        <begin position="31"/>
        <end position="185"/>
    </location>
</feature>
<reference evidence="7" key="1">
    <citation type="submission" date="2017-01" db="EMBL/GenBank/DDBJ databases">
        <authorList>
            <person name="Varghese N."/>
            <person name="Submissions S."/>
        </authorList>
    </citation>
    <scope>NUCLEOTIDE SEQUENCE [LARGE SCALE GENOMIC DNA]</scope>
    <source>
        <strain evidence="7">DSM 22306</strain>
    </source>
</reference>
<evidence type="ECO:0000313" key="7">
    <source>
        <dbReference type="Proteomes" id="UP000185999"/>
    </source>
</evidence>
<dbReference type="PRINTS" id="PR00153">
    <property type="entry name" value="CSAPPISMRASE"/>
</dbReference>
<dbReference type="OrthoDB" id="9807797at2"/>
<dbReference type="GO" id="GO:0003755">
    <property type="term" value="F:peptidyl-prolyl cis-trans isomerase activity"/>
    <property type="evidence" value="ECO:0007669"/>
    <property type="project" value="UniProtKB-UniRule"/>
</dbReference>
<gene>
    <name evidence="6" type="ORF">SAMN05421760_105213</name>
</gene>
<dbReference type="PROSITE" id="PS00170">
    <property type="entry name" value="CSA_PPIASE_1"/>
    <property type="match status" value="1"/>
</dbReference>
<feature type="chain" id="PRO_5009735772" description="Peptidyl-prolyl cis-trans isomerase" evidence="4">
    <location>
        <begin position="24"/>
        <end position="186"/>
    </location>
</feature>
<evidence type="ECO:0000256" key="3">
    <source>
        <dbReference type="ARBA" id="ARBA00023235"/>
    </source>
</evidence>
<evidence type="ECO:0000313" key="6">
    <source>
        <dbReference type="EMBL" id="SIS81699.1"/>
    </source>
</evidence>
<dbReference type="PANTHER" id="PTHR43246">
    <property type="entry name" value="PEPTIDYL-PROLYL CIS-TRANS ISOMERASE CYP38, CHLOROPLASTIC"/>
    <property type="match status" value="1"/>
</dbReference>
<comment type="similarity">
    <text evidence="1 4">Belongs to the cyclophilin-type PPIase family.</text>
</comment>